<evidence type="ECO:0008006" key="8">
    <source>
        <dbReference type="Google" id="ProtNLM"/>
    </source>
</evidence>
<dbReference type="OrthoDB" id="9768561at2"/>
<feature type="domain" description="Bacterial Ig-like" evidence="6">
    <location>
        <begin position="212"/>
        <end position="300"/>
    </location>
</feature>
<dbReference type="Pfam" id="PF13205">
    <property type="entry name" value="Big_5"/>
    <property type="match status" value="1"/>
</dbReference>
<dbReference type="GO" id="GO:0005509">
    <property type="term" value="F:calcium ion binding"/>
    <property type="evidence" value="ECO:0007669"/>
    <property type="project" value="InterPro"/>
</dbReference>
<reference evidence="7" key="1">
    <citation type="submission" date="2016-09" db="EMBL/GenBank/DDBJ databases">
        <title>Draft genome of thermotolerant cyanobacterium Desertifilum sp. strain IPPAS B-1220.</title>
        <authorList>
            <person name="Sinetova M.A."/>
            <person name="Bolakhan K."/>
            <person name="Zayadan B.K."/>
            <person name="Mironov K.S."/>
            <person name="Ustinova V."/>
            <person name="Kupriyanova E.V."/>
            <person name="Sidorov R.A."/>
            <person name="Skrypnik A.N."/>
            <person name="Gogoleva N.E."/>
            <person name="Gogolev Y.V."/>
            <person name="Los D.A."/>
        </authorList>
    </citation>
    <scope>NUCLEOTIDE SEQUENCE [LARGE SCALE GENOMIC DNA]</scope>
    <source>
        <strain evidence="7">IPPAS B-1220</strain>
    </source>
</reference>
<dbReference type="InterPro" id="IPR050557">
    <property type="entry name" value="RTX_toxin/Mannuronan_C5-epim"/>
</dbReference>
<comment type="caution">
    <text evidence="7">The sequence shown here is derived from an EMBL/GenBank/DDBJ whole genome shotgun (WGS) entry which is preliminary data.</text>
</comment>
<evidence type="ECO:0000259" key="5">
    <source>
        <dbReference type="Pfam" id="PF13205"/>
    </source>
</evidence>
<keyword evidence="2" id="KW-0964">Secreted</keyword>
<keyword evidence="3" id="KW-0732">Signal</keyword>
<sequence>MVFEILPGTTSYSQTFNTIGSELPTGWGIYTNSNPTSLGTNQDFNPSPTSWADNAGRFKNLASYNSGLAANATPALQSAESDRALGIRQTREFGDPGASFVFSLQNTLGFQDFSLSFEAQMLNVQPRSTTWTIDYRVGNQNAFVPLGTYSDPGVFGSTLLSTGSGLSAFGTEINNQPNPVQIRIAALSASSGSNNRDSFAIDNFILTYSPIDNIPPTVTLTSNTDNIIKGSFPVTATFSETIIGFELADITVTNGIAANLTVVNAQTYLFEVTPNTDGEVIVEISEARVTDSAGNLNTTATPLTRIADITPPTIISIIRQENAQELTNADNLIFRVNFSEAVENVDSEDFIVNGSTGIAIAFTPVNPSTYDIAISGDNLTNLNGTIGLTLAIGQNITDLAGNPLSNSLPTLNQTYTLDNTPPTAIGFTPAENAVEVTLNPSLVVEFSEAIRKGTGNIFLRSVSDNSIVETLDIASTRISISDNTVTLNPTLDLTEGTHYYLEITRGAIQDLAGNSFAGISGATAWNFKTVAIALPPEEDSTPSTPPSDEESTPVIPPSEEDSTPPTPPSDEESTPVIPPSEEDSTPPTPPSDEGSAPVIPPSEEHSPTIPPSDEGSAPVIPPSEGGFTDSELDLTHPHNDEKTTGDSSLPPLTPRAIPTLVSLSNPRIGFTPGNDRVTLNDGGDRVEALQGDDTVNGGSGHDWIHGNQGKDYLFGNGGNDTLFGGKDNDYLDGGAGDDSLLGNRGQDTLLGGTGNDILWGGKGFDLLIGGDGDDTLSGDLGGDTLIGGAGADVFVLRTSTAAVNLETADLIMDFELGIDQIGLTGGINPSNLTLSLMDGNTAISLGQNQILGIVVGITPDQLTESLVNVNVGLN</sequence>
<evidence type="ECO:0000259" key="6">
    <source>
        <dbReference type="Pfam" id="PF19078"/>
    </source>
</evidence>
<evidence type="ECO:0000256" key="3">
    <source>
        <dbReference type="ARBA" id="ARBA00022729"/>
    </source>
</evidence>
<dbReference type="InterPro" id="IPR032812">
    <property type="entry name" value="SbsA_Ig"/>
</dbReference>
<feature type="region of interest" description="Disordered" evidence="4">
    <location>
        <begin position="535"/>
        <end position="657"/>
    </location>
</feature>
<dbReference type="STRING" id="1781255.BH720_11205"/>
<dbReference type="InterPro" id="IPR014755">
    <property type="entry name" value="Cu-Rt/internalin_Ig-like"/>
</dbReference>
<evidence type="ECO:0000256" key="4">
    <source>
        <dbReference type="SAM" id="MobiDB-lite"/>
    </source>
</evidence>
<evidence type="ECO:0000256" key="2">
    <source>
        <dbReference type="ARBA" id="ARBA00022525"/>
    </source>
</evidence>
<dbReference type="Gene3D" id="2.150.10.10">
    <property type="entry name" value="Serralysin-like metalloprotease, C-terminal"/>
    <property type="match status" value="2"/>
</dbReference>
<dbReference type="InterPro" id="IPR011049">
    <property type="entry name" value="Serralysin-like_metalloprot_C"/>
</dbReference>
<evidence type="ECO:0000313" key="7">
    <source>
        <dbReference type="EMBL" id="OEJ75275.1"/>
    </source>
</evidence>
<dbReference type="SUPFAM" id="SSF51120">
    <property type="entry name" value="beta-Roll"/>
    <property type="match status" value="2"/>
</dbReference>
<dbReference type="PRINTS" id="PR00313">
    <property type="entry name" value="CABNDNGRPT"/>
</dbReference>
<feature type="domain" description="SbsA Ig-like" evidence="5">
    <location>
        <begin position="418"/>
        <end position="529"/>
    </location>
</feature>
<gene>
    <name evidence="7" type="ORF">BH720_11205</name>
</gene>
<dbReference type="InterPro" id="IPR001343">
    <property type="entry name" value="Hemolysn_Ca-bd"/>
</dbReference>
<dbReference type="PANTHER" id="PTHR38340:SF1">
    <property type="entry name" value="S-LAYER PROTEIN"/>
    <property type="match status" value="1"/>
</dbReference>
<dbReference type="Gene3D" id="2.60.40.1220">
    <property type="match status" value="1"/>
</dbReference>
<evidence type="ECO:0000256" key="1">
    <source>
        <dbReference type="ARBA" id="ARBA00004613"/>
    </source>
</evidence>
<dbReference type="PANTHER" id="PTHR38340">
    <property type="entry name" value="S-LAYER PROTEIN"/>
    <property type="match status" value="1"/>
</dbReference>
<dbReference type="EMBL" id="MJGC01000053">
    <property type="protein sequence ID" value="OEJ75275.1"/>
    <property type="molecule type" value="Genomic_DNA"/>
</dbReference>
<dbReference type="GO" id="GO:0005576">
    <property type="term" value="C:extracellular region"/>
    <property type="evidence" value="ECO:0007669"/>
    <property type="project" value="UniProtKB-SubCell"/>
</dbReference>
<dbReference type="Pfam" id="PF19078">
    <property type="entry name" value="Big_12"/>
    <property type="match status" value="1"/>
</dbReference>
<organism evidence="7">
    <name type="scientific">Desertifilum tharense IPPAS B-1220</name>
    <dbReference type="NCBI Taxonomy" id="1781255"/>
    <lineage>
        <taxon>Bacteria</taxon>
        <taxon>Bacillati</taxon>
        <taxon>Cyanobacteriota</taxon>
        <taxon>Cyanophyceae</taxon>
        <taxon>Desertifilales</taxon>
        <taxon>Desertifilaceae</taxon>
        <taxon>Desertifilum</taxon>
    </lineage>
</organism>
<name>A0A1E5QKR7_9CYAN</name>
<feature type="compositionally biased region" description="Basic and acidic residues" evidence="4">
    <location>
        <begin position="633"/>
        <end position="644"/>
    </location>
</feature>
<dbReference type="AlphaFoldDB" id="A0A1E5QKR7"/>
<dbReference type="InterPro" id="IPR018511">
    <property type="entry name" value="Hemolysin-typ_Ca-bd_CS"/>
</dbReference>
<proteinExistence type="predicted"/>
<dbReference type="RefSeq" id="WP_069967275.1">
    <property type="nucleotide sequence ID" value="NZ_CM124774.1"/>
</dbReference>
<dbReference type="Pfam" id="PF00353">
    <property type="entry name" value="HemolysinCabind"/>
    <property type="match status" value="3"/>
</dbReference>
<dbReference type="InterPro" id="IPR044048">
    <property type="entry name" value="Big_12"/>
</dbReference>
<comment type="subcellular location">
    <subcellularLocation>
        <location evidence="1">Secreted</location>
    </subcellularLocation>
</comment>
<accession>A0A1E5QKR7</accession>
<protein>
    <recommendedName>
        <fullName evidence="8">SbsA Ig-like domain-containing protein</fullName>
    </recommendedName>
</protein>
<dbReference type="PROSITE" id="PS00330">
    <property type="entry name" value="HEMOLYSIN_CALCIUM"/>
    <property type="match status" value="2"/>
</dbReference>